<sequence>MQTSVAQIMSVTQCCDEYECACNCVNSTVSCPLGYLASAATNDCGCTTTTCLPDKLKGKCLLLNN</sequence>
<proteinExistence type="predicted"/>
<name>A0ABQ9TQ03_SAGOE</name>
<evidence type="ECO:0008006" key="3">
    <source>
        <dbReference type="Google" id="ProtNLM"/>
    </source>
</evidence>
<evidence type="ECO:0000313" key="1">
    <source>
        <dbReference type="EMBL" id="KAK2086721.1"/>
    </source>
</evidence>
<accession>A0ABQ9TQ03</accession>
<dbReference type="EMBL" id="JASSZA010000020">
    <property type="protein sequence ID" value="KAK2086721.1"/>
    <property type="molecule type" value="Genomic_DNA"/>
</dbReference>
<evidence type="ECO:0000313" key="2">
    <source>
        <dbReference type="Proteomes" id="UP001266305"/>
    </source>
</evidence>
<gene>
    <name evidence="1" type="ORF">P7K49_036146</name>
</gene>
<dbReference type="Proteomes" id="UP001266305">
    <property type="component" value="Unassembled WGS sequence"/>
</dbReference>
<protein>
    <recommendedName>
        <fullName evidence="3">Metallothionein</fullName>
    </recommendedName>
</protein>
<organism evidence="1 2">
    <name type="scientific">Saguinus oedipus</name>
    <name type="common">Cotton-top tamarin</name>
    <name type="synonym">Oedipomidas oedipus</name>
    <dbReference type="NCBI Taxonomy" id="9490"/>
    <lineage>
        <taxon>Eukaryota</taxon>
        <taxon>Metazoa</taxon>
        <taxon>Chordata</taxon>
        <taxon>Craniata</taxon>
        <taxon>Vertebrata</taxon>
        <taxon>Euteleostomi</taxon>
        <taxon>Mammalia</taxon>
        <taxon>Eutheria</taxon>
        <taxon>Euarchontoglires</taxon>
        <taxon>Primates</taxon>
        <taxon>Haplorrhini</taxon>
        <taxon>Platyrrhini</taxon>
        <taxon>Cebidae</taxon>
        <taxon>Callitrichinae</taxon>
        <taxon>Saguinus</taxon>
    </lineage>
</organism>
<comment type="caution">
    <text evidence="1">The sequence shown here is derived from an EMBL/GenBank/DDBJ whole genome shotgun (WGS) entry which is preliminary data.</text>
</comment>
<keyword evidence="2" id="KW-1185">Reference proteome</keyword>
<reference evidence="1 2" key="1">
    <citation type="submission" date="2023-05" db="EMBL/GenBank/DDBJ databases">
        <title>B98-5 Cell Line De Novo Hybrid Assembly: An Optical Mapping Approach.</title>
        <authorList>
            <person name="Kananen K."/>
            <person name="Auerbach J.A."/>
            <person name="Kautto E."/>
            <person name="Blachly J.S."/>
        </authorList>
    </citation>
    <scope>NUCLEOTIDE SEQUENCE [LARGE SCALE GENOMIC DNA]</scope>
    <source>
        <strain evidence="1">B95-8</strain>
        <tissue evidence="1">Cell line</tissue>
    </source>
</reference>